<evidence type="ECO:0000256" key="1">
    <source>
        <dbReference type="ARBA" id="ARBA00023015"/>
    </source>
</evidence>
<feature type="region of interest" description="Disordered" evidence="5">
    <location>
        <begin position="182"/>
        <end position="235"/>
    </location>
</feature>
<dbReference type="Gene3D" id="2.170.150.80">
    <property type="entry name" value="NAC domain"/>
    <property type="match status" value="1"/>
</dbReference>
<keyword evidence="2" id="KW-0238">DNA-binding</keyword>
<feature type="region of interest" description="Disordered" evidence="5">
    <location>
        <begin position="1"/>
        <end position="35"/>
    </location>
</feature>
<proteinExistence type="predicted"/>
<feature type="domain" description="NAC" evidence="6">
    <location>
        <begin position="19"/>
        <end position="192"/>
    </location>
</feature>
<feature type="compositionally biased region" description="Basic residues" evidence="5">
    <location>
        <begin position="182"/>
        <end position="192"/>
    </location>
</feature>
<dbReference type="AlphaFoldDB" id="A0A0D9V3W4"/>
<evidence type="ECO:0000256" key="4">
    <source>
        <dbReference type="ARBA" id="ARBA00023242"/>
    </source>
</evidence>
<dbReference type="Pfam" id="PF02365">
    <property type="entry name" value="NAM"/>
    <property type="match status" value="1"/>
</dbReference>
<evidence type="ECO:0000256" key="3">
    <source>
        <dbReference type="ARBA" id="ARBA00023163"/>
    </source>
</evidence>
<dbReference type="InterPro" id="IPR003441">
    <property type="entry name" value="NAC-dom"/>
</dbReference>
<dbReference type="InterPro" id="IPR036093">
    <property type="entry name" value="NAC_dom_sf"/>
</dbReference>
<name>A0A0D9V3W4_9ORYZ</name>
<reference evidence="7" key="3">
    <citation type="submission" date="2015-04" db="UniProtKB">
        <authorList>
            <consortium name="EnsemblPlants"/>
        </authorList>
    </citation>
    <scope>IDENTIFICATION</scope>
</reference>
<reference evidence="7 8" key="1">
    <citation type="submission" date="2012-08" db="EMBL/GenBank/DDBJ databases">
        <title>Oryza genome evolution.</title>
        <authorList>
            <person name="Wing R.A."/>
        </authorList>
    </citation>
    <scope>NUCLEOTIDE SEQUENCE</scope>
</reference>
<organism evidence="7 8">
    <name type="scientific">Leersia perrieri</name>
    <dbReference type="NCBI Taxonomy" id="77586"/>
    <lineage>
        <taxon>Eukaryota</taxon>
        <taxon>Viridiplantae</taxon>
        <taxon>Streptophyta</taxon>
        <taxon>Embryophyta</taxon>
        <taxon>Tracheophyta</taxon>
        <taxon>Spermatophyta</taxon>
        <taxon>Magnoliopsida</taxon>
        <taxon>Liliopsida</taxon>
        <taxon>Poales</taxon>
        <taxon>Poaceae</taxon>
        <taxon>BOP clade</taxon>
        <taxon>Oryzoideae</taxon>
        <taxon>Oryzeae</taxon>
        <taxon>Oryzinae</taxon>
        <taxon>Leersia</taxon>
    </lineage>
</organism>
<dbReference type="GO" id="GO:0006355">
    <property type="term" value="P:regulation of DNA-templated transcription"/>
    <property type="evidence" value="ECO:0007669"/>
    <property type="project" value="InterPro"/>
</dbReference>
<feature type="compositionally biased region" description="Basic residues" evidence="5">
    <location>
        <begin position="7"/>
        <end position="16"/>
    </location>
</feature>
<keyword evidence="4" id="KW-0539">Nucleus</keyword>
<evidence type="ECO:0000313" key="7">
    <source>
        <dbReference type="EnsemblPlants" id="LPERR01G22040.1"/>
    </source>
</evidence>
<evidence type="ECO:0000259" key="6">
    <source>
        <dbReference type="PROSITE" id="PS51005"/>
    </source>
</evidence>
<evidence type="ECO:0000256" key="2">
    <source>
        <dbReference type="ARBA" id="ARBA00023125"/>
    </source>
</evidence>
<keyword evidence="3" id="KW-0804">Transcription</keyword>
<dbReference type="EnsemblPlants" id="LPERR01G22040.1">
    <property type="protein sequence ID" value="LPERR01G22040.1"/>
    <property type="gene ID" value="LPERR01G22040"/>
</dbReference>
<keyword evidence="1" id="KW-0805">Transcription regulation</keyword>
<dbReference type="eggNOG" id="ENOG502R45F">
    <property type="taxonomic scope" value="Eukaryota"/>
</dbReference>
<dbReference type="GO" id="GO:0003677">
    <property type="term" value="F:DNA binding"/>
    <property type="evidence" value="ECO:0007669"/>
    <property type="project" value="UniProtKB-KW"/>
</dbReference>
<accession>A0A0D9V3W4</accession>
<dbReference type="Proteomes" id="UP000032180">
    <property type="component" value="Chromosome 1"/>
</dbReference>
<evidence type="ECO:0000313" key="8">
    <source>
        <dbReference type="Proteomes" id="UP000032180"/>
    </source>
</evidence>
<dbReference type="STRING" id="77586.A0A0D9V3W4"/>
<sequence>MAAASSRPRRRCRAPRRREDNEIDEHPSEQDLLESYLLPHVASSTVRDKKSPPSFIHEADVYTADPAELTRRHAPAVAKKSGGAEAWYFLGPVRGLKGGGQRKARTVDDGAGCWHSEAGAKPVLASSGRCLGHLQSFSFLTKDDDGRRVRSGWLMVELSLDDNNEVVLSKVYFSPRAHLTTKNHVTAKKRKNLATTASPPPRHRRRRAPSPPEEEEEKKTLPETAPEAEECGGDEQPSWLEMRVALGFDTTPIDDETRVRDSPWLKDILMPFPVAPSTPPPRSPSPRREPIEMPEIREFFMRGPYLGEPDPPLYQFDPEKLAAAEKQLQLDGDQRGGGVDDRILLELAAQLEFERYFDLVRSRR</sequence>
<dbReference type="HOGENOM" id="CLU_070496_0_0_1"/>
<feature type="compositionally biased region" description="Basic and acidic residues" evidence="5">
    <location>
        <begin position="17"/>
        <end position="29"/>
    </location>
</feature>
<dbReference type="PANTHER" id="PTHR31719">
    <property type="entry name" value="NAC TRANSCRIPTION FACTOR 56"/>
    <property type="match status" value="1"/>
</dbReference>
<protein>
    <recommendedName>
        <fullName evidence="6">NAC domain-containing protein</fullName>
    </recommendedName>
</protein>
<reference evidence="8" key="2">
    <citation type="submission" date="2013-12" db="EMBL/GenBank/DDBJ databases">
        <authorList>
            <person name="Yu Y."/>
            <person name="Lee S."/>
            <person name="de Baynast K."/>
            <person name="Wissotski M."/>
            <person name="Liu L."/>
            <person name="Talag J."/>
            <person name="Goicoechea J."/>
            <person name="Angelova A."/>
            <person name="Jetty R."/>
            <person name="Kudrna D."/>
            <person name="Golser W."/>
            <person name="Rivera L."/>
            <person name="Zhang J."/>
            <person name="Wing R."/>
        </authorList>
    </citation>
    <scope>NUCLEOTIDE SEQUENCE</scope>
</reference>
<dbReference type="Gramene" id="LPERR01G22040.1">
    <property type="protein sequence ID" value="LPERR01G22040.1"/>
    <property type="gene ID" value="LPERR01G22040"/>
</dbReference>
<keyword evidence="8" id="KW-1185">Reference proteome</keyword>
<evidence type="ECO:0000256" key="5">
    <source>
        <dbReference type="SAM" id="MobiDB-lite"/>
    </source>
</evidence>
<dbReference type="PANTHER" id="PTHR31719:SF243">
    <property type="entry name" value="NAC DOMAIN-CONTAINING PROTEIN"/>
    <property type="match status" value="1"/>
</dbReference>
<dbReference type="PROSITE" id="PS51005">
    <property type="entry name" value="NAC"/>
    <property type="match status" value="1"/>
</dbReference>
<dbReference type="SUPFAM" id="SSF101941">
    <property type="entry name" value="NAC domain"/>
    <property type="match status" value="1"/>
</dbReference>